<keyword evidence="2" id="KW-1185">Reference proteome</keyword>
<sequence length="145" mass="15181">MKQLLCAGIAVCCLGFAVEEASAGYRVLFVGSEARAVQSAERGSGYLGLGSTPSAAGNLSGGSCPTCVPGGSSSKDFGAGVPNQIVTFQHPYTGKAITVPLTLPVGKPTVKIKQDRVVYDYGFLKNRVVVLFKPCGKVEVDYRQF</sequence>
<accession>A0A518AYK8</accession>
<proteinExistence type="predicted"/>
<name>A0A518AYK8_9BACT</name>
<dbReference type="AlphaFoldDB" id="A0A518AYK8"/>
<reference evidence="1 2" key="1">
    <citation type="submission" date="2019-02" db="EMBL/GenBank/DDBJ databases">
        <title>Deep-cultivation of Planctomycetes and their phenomic and genomic characterization uncovers novel biology.</title>
        <authorList>
            <person name="Wiegand S."/>
            <person name="Jogler M."/>
            <person name="Boedeker C."/>
            <person name="Pinto D."/>
            <person name="Vollmers J."/>
            <person name="Rivas-Marin E."/>
            <person name="Kohn T."/>
            <person name="Peeters S.H."/>
            <person name="Heuer A."/>
            <person name="Rast P."/>
            <person name="Oberbeckmann S."/>
            <person name="Bunk B."/>
            <person name="Jeske O."/>
            <person name="Meyerdierks A."/>
            <person name="Storesund J.E."/>
            <person name="Kallscheuer N."/>
            <person name="Luecker S."/>
            <person name="Lage O.M."/>
            <person name="Pohl T."/>
            <person name="Merkel B.J."/>
            <person name="Hornburger P."/>
            <person name="Mueller R.-W."/>
            <person name="Bruemmer F."/>
            <person name="Labrenz M."/>
            <person name="Spormann A.M."/>
            <person name="Op den Camp H."/>
            <person name="Overmann J."/>
            <person name="Amann R."/>
            <person name="Jetten M.S.M."/>
            <person name="Mascher T."/>
            <person name="Medema M.H."/>
            <person name="Devos D.P."/>
            <person name="Kaster A.-K."/>
            <person name="Ovreas L."/>
            <person name="Rohde M."/>
            <person name="Galperin M.Y."/>
            <person name="Jogler C."/>
        </authorList>
    </citation>
    <scope>NUCLEOTIDE SEQUENCE [LARGE SCALE GENOMIC DNA]</scope>
    <source>
        <strain evidence="1 2">Pan216</strain>
    </source>
</reference>
<evidence type="ECO:0000313" key="1">
    <source>
        <dbReference type="EMBL" id="QDU59803.1"/>
    </source>
</evidence>
<dbReference type="RefSeq" id="WP_145254660.1">
    <property type="nucleotide sequence ID" value="NZ_CP036279.1"/>
</dbReference>
<evidence type="ECO:0000313" key="2">
    <source>
        <dbReference type="Proteomes" id="UP000317093"/>
    </source>
</evidence>
<dbReference type="EMBL" id="CP036279">
    <property type="protein sequence ID" value="QDU59803.1"/>
    <property type="molecule type" value="Genomic_DNA"/>
</dbReference>
<gene>
    <name evidence="1" type="ORF">Pan216_06360</name>
</gene>
<dbReference type="Proteomes" id="UP000317093">
    <property type="component" value="Chromosome"/>
</dbReference>
<organism evidence="1 2">
    <name type="scientific">Kolteria novifilia</name>
    <dbReference type="NCBI Taxonomy" id="2527975"/>
    <lineage>
        <taxon>Bacteria</taxon>
        <taxon>Pseudomonadati</taxon>
        <taxon>Planctomycetota</taxon>
        <taxon>Planctomycetia</taxon>
        <taxon>Kolteriales</taxon>
        <taxon>Kolteriaceae</taxon>
        <taxon>Kolteria</taxon>
    </lineage>
</organism>
<dbReference type="KEGG" id="knv:Pan216_06360"/>
<protein>
    <submittedName>
        <fullName evidence="1">Uncharacterized protein</fullName>
    </submittedName>
</protein>